<dbReference type="GO" id="GO:0005524">
    <property type="term" value="F:ATP binding"/>
    <property type="evidence" value="ECO:0007669"/>
    <property type="project" value="UniProtKB-KW"/>
</dbReference>
<evidence type="ECO:0000313" key="13">
    <source>
        <dbReference type="Proteomes" id="UP000255113"/>
    </source>
</evidence>
<protein>
    <recommendedName>
        <fullName evidence="3">type I site-specific deoxyribonuclease</fullName>
        <ecNumber evidence="3">3.1.21.3</ecNumber>
    </recommendedName>
</protein>
<dbReference type="InterPro" id="IPR051268">
    <property type="entry name" value="Type-I_R_enzyme_R_subunit"/>
</dbReference>
<dbReference type="GO" id="GO:0009035">
    <property type="term" value="F:type I site-specific deoxyribonuclease activity"/>
    <property type="evidence" value="ECO:0007669"/>
    <property type="project" value="UniProtKB-EC"/>
</dbReference>
<sequence>MNQIERPAVIPGKQNRRFDVTLLINGLPIIQLELKADAHSVDEALNQMEQYIKEQQYQGIFSTVQILVGMTPHNARYMANTHGRLF</sequence>
<keyword evidence="6" id="KW-0680">Restriction system</keyword>
<keyword evidence="7" id="KW-0255">Endonuclease</keyword>
<dbReference type="GO" id="GO:0009307">
    <property type="term" value="P:DNA restriction-modification system"/>
    <property type="evidence" value="ECO:0007669"/>
    <property type="project" value="UniProtKB-KW"/>
</dbReference>
<dbReference type="GO" id="GO:0003677">
    <property type="term" value="F:DNA binding"/>
    <property type="evidence" value="ECO:0007669"/>
    <property type="project" value="UniProtKB-KW"/>
</dbReference>
<evidence type="ECO:0000256" key="7">
    <source>
        <dbReference type="ARBA" id="ARBA00022759"/>
    </source>
</evidence>
<dbReference type="InterPro" id="IPR007409">
    <property type="entry name" value="Restrct_endonuc_type1_HsdR_N"/>
</dbReference>
<dbReference type="EMBL" id="UGSQ01000001">
    <property type="protein sequence ID" value="SUB25685.1"/>
    <property type="molecule type" value="Genomic_DNA"/>
</dbReference>
<keyword evidence="9" id="KW-0067">ATP-binding</keyword>
<evidence type="ECO:0000256" key="3">
    <source>
        <dbReference type="ARBA" id="ARBA00012654"/>
    </source>
</evidence>
<keyword evidence="5" id="KW-0547">Nucleotide-binding</keyword>
<dbReference type="Gene3D" id="3.90.1570.50">
    <property type="match status" value="1"/>
</dbReference>
<name>A0A379ATP5_AVIGA</name>
<dbReference type="PANTHER" id="PTHR30195">
    <property type="entry name" value="TYPE I SITE-SPECIFIC DEOXYRIBONUCLEASE PROTEIN SUBUNIT M AND R"/>
    <property type="match status" value="1"/>
</dbReference>
<dbReference type="CDD" id="cd22332">
    <property type="entry name" value="HsdR_N"/>
    <property type="match status" value="1"/>
</dbReference>
<dbReference type="Proteomes" id="UP000255113">
    <property type="component" value="Unassembled WGS sequence"/>
</dbReference>
<evidence type="ECO:0000259" key="11">
    <source>
        <dbReference type="Pfam" id="PF04313"/>
    </source>
</evidence>
<dbReference type="PANTHER" id="PTHR30195:SF16">
    <property type="entry name" value="TYPE I RESTRICTION ENZYME ENDONUCLEASE SUBUNIT"/>
    <property type="match status" value="1"/>
</dbReference>
<evidence type="ECO:0000256" key="5">
    <source>
        <dbReference type="ARBA" id="ARBA00022741"/>
    </source>
</evidence>
<evidence type="ECO:0000256" key="8">
    <source>
        <dbReference type="ARBA" id="ARBA00022801"/>
    </source>
</evidence>
<evidence type="ECO:0000256" key="2">
    <source>
        <dbReference type="ARBA" id="ARBA00008598"/>
    </source>
</evidence>
<accession>A0A379ATP5</accession>
<dbReference type="Pfam" id="PF04313">
    <property type="entry name" value="HSDR_N"/>
    <property type="match status" value="1"/>
</dbReference>
<evidence type="ECO:0000256" key="4">
    <source>
        <dbReference type="ARBA" id="ARBA00022722"/>
    </source>
</evidence>
<evidence type="ECO:0000256" key="6">
    <source>
        <dbReference type="ARBA" id="ARBA00022747"/>
    </source>
</evidence>
<evidence type="ECO:0000313" key="12">
    <source>
        <dbReference type="EMBL" id="SUB25685.1"/>
    </source>
</evidence>
<keyword evidence="10" id="KW-0238">DNA-binding</keyword>
<dbReference type="AlphaFoldDB" id="A0A379ATP5"/>
<feature type="domain" description="Restriction endonuclease type I HsdR N-terminal" evidence="11">
    <location>
        <begin position="7"/>
        <end position="83"/>
    </location>
</feature>
<comment type="similarity">
    <text evidence="2">Belongs to the HsdR family.</text>
</comment>
<organism evidence="12 13">
    <name type="scientific">Avibacterium gallinarum</name>
    <name type="common">Pasteurella gallinarum</name>
    <dbReference type="NCBI Taxonomy" id="755"/>
    <lineage>
        <taxon>Bacteria</taxon>
        <taxon>Pseudomonadati</taxon>
        <taxon>Pseudomonadota</taxon>
        <taxon>Gammaproteobacteria</taxon>
        <taxon>Pasteurellales</taxon>
        <taxon>Pasteurellaceae</taxon>
        <taxon>Avibacterium</taxon>
    </lineage>
</organism>
<dbReference type="EC" id="3.1.21.3" evidence="3"/>
<evidence type="ECO:0000256" key="10">
    <source>
        <dbReference type="ARBA" id="ARBA00023125"/>
    </source>
</evidence>
<keyword evidence="8 12" id="KW-0378">Hydrolase</keyword>
<evidence type="ECO:0000256" key="9">
    <source>
        <dbReference type="ARBA" id="ARBA00022840"/>
    </source>
</evidence>
<proteinExistence type="inferred from homology"/>
<evidence type="ECO:0000256" key="1">
    <source>
        <dbReference type="ARBA" id="ARBA00000851"/>
    </source>
</evidence>
<gene>
    <name evidence="12" type="primary">hsdR_1</name>
    <name evidence="12" type="ORF">NCTC11188_00001</name>
</gene>
<keyword evidence="4" id="KW-0540">Nuclease</keyword>
<reference evidence="12 13" key="1">
    <citation type="submission" date="2018-06" db="EMBL/GenBank/DDBJ databases">
        <authorList>
            <consortium name="Pathogen Informatics"/>
            <person name="Doyle S."/>
        </authorList>
    </citation>
    <scope>NUCLEOTIDE SEQUENCE [LARGE SCALE GENOMIC DNA]</scope>
    <source>
        <strain evidence="12 13">NCTC11188</strain>
    </source>
</reference>
<comment type="catalytic activity">
    <reaction evidence="1">
        <text>Endonucleolytic cleavage of DNA to give random double-stranded fragments with terminal 5'-phosphates, ATP is simultaneously hydrolyzed.</text>
        <dbReference type="EC" id="3.1.21.3"/>
    </reaction>
</comment>